<keyword evidence="8 11" id="KW-0472">Membrane</keyword>
<evidence type="ECO:0000256" key="3">
    <source>
        <dbReference type="ARBA" id="ARBA00022603"/>
    </source>
</evidence>
<evidence type="ECO:0000313" key="14">
    <source>
        <dbReference type="Proteomes" id="UP000091857"/>
    </source>
</evidence>
<dbReference type="GO" id="GO:0008168">
    <property type="term" value="F:methyltransferase activity"/>
    <property type="evidence" value="ECO:0007669"/>
    <property type="project" value="UniProtKB-UniRule"/>
</dbReference>
<evidence type="ECO:0000256" key="12">
    <source>
        <dbReference type="SAM" id="MobiDB-lite"/>
    </source>
</evidence>
<evidence type="ECO:0000256" key="10">
    <source>
        <dbReference type="ARBA" id="ARBA00037847"/>
    </source>
</evidence>
<keyword evidence="4 11" id="KW-0808">Transferase</keyword>
<organism evidence="13 14">
    <name type="scientific">Manihot esculenta</name>
    <name type="common">Cassava</name>
    <name type="synonym">Jatropha manihot</name>
    <dbReference type="NCBI Taxonomy" id="3983"/>
    <lineage>
        <taxon>Eukaryota</taxon>
        <taxon>Viridiplantae</taxon>
        <taxon>Streptophyta</taxon>
        <taxon>Embryophyta</taxon>
        <taxon>Tracheophyta</taxon>
        <taxon>Spermatophyta</taxon>
        <taxon>Magnoliopsida</taxon>
        <taxon>eudicotyledons</taxon>
        <taxon>Gunneridae</taxon>
        <taxon>Pentapetalae</taxon>
        <taxon>rosids</taxon>
        <taxon>fabids</taxon>
        <taxon>Malpighiales</taxon>
        <taxon>Euphorbiaceae</taxon>
        <taxon>Crotonoideae</taxon>
        <taxon>Manihoteae</taxon>
        <taxon>Manihot</taxon>
    </lineage>
</organism>
<dbReference type="GO" id="GO:0016020">
    <property type="term" value="C:membrane"/>
    <property type="evidence" value="ECO:0007669"/>
    <property type="project" value="UniProtKB-SubCell"/>
</dbReference>
<comment type="caution">
    <text evidence="13">The sequence shown here is derived from an EMBL/GenBank/DDBJ whole genome shotgun (WGS) entry which is preliminary data.</text>
</comment>
<evidence type="ECO:0000256" key="6">
    <source>
        <dbReference type="ARBA" id="ARBA00022968"/>
    </source>
</evidence>
<feature type="transmembrane region" description="Helical" evidence="11">
    <location>
        <begin position="91"/>
        <end position="113"/>
    </location>
</feature>
<dbReference type="SUPFAM" id="SSF53335">
    <property type="entry name" value="S-adenosyl-L-methionine-dependent methyltransferases"/>
    <property type="match status" value="2"/>
</dbReference>
<keyword evidence="5 11" id="KW-0812">Transmembrane</keyword>
<evidence type="ECO:0000256" key="4">
    <source>
        <dbReference type="ARBA" id="ARBA00022679"/>
    </source>
</evidence>
<evidence type="ECO:0000256" key="5">
    <source>
        <dbReference type="ARBA" id="ARBA00022692"/>
    </source>
</evidence>
<keyword evidence="14" id="KW-1185">Reference proteome</keyword>
<dbReference type="GO" id="GO:0005737">
    <property type="term" value="C:cytoplasm"/>
    <property type="evidence" value="ECO:0000318"/>
    <property type="project" value="GO_Central"/>
</dbReference>
<dbReference type="GO" id="GO:0032259">
    <property type="term" value="P:methylation"/>
    <property type="evidence" value="ECO:0007669"/>
    <property type="project" value="UniProtKB-KW"/>
</dbReference>
<keyword evidence="6 11" id="KW-0735">Signal-anchor</keyword>
<reference evidence="14" key="1">
    <citation type="journal article" date="2016" name="Nat. Biotechnol.">
        <title>Sequencing wild and cultivated cassava and related species reveals extensive interspecific hybridization and genetic diversity.</title>
        <authorList>
            <person name="Bredeson J.V."/>
            <person name="Lyons J.B."/>
            <person name="Prochnik S.E."/>
            <person name="Wu G.A."/>
            <person name="Ha C.M."/>
            <person name="Edsinger-Gonzales E."/>
            <person name="Grimwood J."/>
            <person name="Schmutz J."/>
            <person name="Rabbi I.Y."/>
            <person name="Egesi C."/>
            <person name="Nauluvula P."/>
            <person name="Lebot V."/>
            <person name="Ndunguru J."/>
            <person name="Mkamilo G."/>
            <person name="Bart R.S."/>
            <person name="Setter T.L."/>
            <person name="Gleadow R.M."/>
            <person name="Kulakow P."/>
            <person name="Ferguson M.E."/>
            <person name="Rounsley S."/>
            <person name="Rokhsar D.S."/>
        </authorList>
    </citation>
    <scope>NUCLEOTIDE SEQUENCE [LARGE SCALE GENOMIC DNA]</scope>
    <source>
        <strain evidence="14">cv. AM560-2</strain>
    </source>
</reference>
<keyword evidence="3 11" id="KW-0489">Methyltransferase</keyword>
<evidence type="ECO:0000313" key="13">
    <source>
        <dbReference type="EMBL" id="OAY58121.1"/>
    </source>
</evidence>
<keyword evidence="7 11" id="KW-1133">Transmembrane helix</keyword>
<dbReference type="Gene3D" id="3.40.50.150">
    <property type="entry name" value="Vaccinia Virus protein VP39"/>
    <property type="match status" value="1"/>
</dbReference>
<dbReference type="AlphaFoldDB" id="A0A2C9WE40"/>
<protein>
    <recommendedName>
        <fullName evidence="11">Methyltransferase</fullName>
        <ecNumber evidence="11">2.1.1.-</ecNumber>
    </recommendedName>
</protein>
<dbReference type="InterPro" id="IPR029063">
    <property type="entry name" value="SAM-dependent_MTases_sf"/>
</dbReference>
<evidence type="ECO:0000256" key="1">
    <source>
        <dbReference type="ARBA" id="ARBA00004606"/>
    </source>
</evidence>
<dbReference type="FunFam" id="3.40.50.150:FF:000119">
    <property type="entry name" value="probable pectin methyltransferase QUA2"/>
    <property type="match status" value="1"/>
</dbReference>
<evidence type="ECO:0000256" key="7">
    <source>
        <dbReference type="ARBA" id="ARBA00022989"/>
    </source>
</evidence>
<name>A0A2C9WE40_MANES</name>
<dbReference type="OMA" id="QDETAVW"/>
<accession>A0A2C9WE40</accession>
<dbReference type="PANTHER" id="PTHR10108:SF899">
    <property type="entry name" value="PECTIN METHYLTRANSFERASE QUA2-RELATED"/>
    <property type="match status" value="1"/>
</dbReference>
<dbReference type="GO" id="GO:0012505">
    <property type="term" value="C:endomembrane system"/>
    <property type="evidence" value="ECO:0007669"/>
    <property type="project" value="UniProtKB-SubCell"/>
</dbReference>
<dbReference type="STRING" id="3983.A0A2C9WE40"/>
<comment type="similarity">
    <text evidence="2 11">Belongs to the methyltransferase superfamily.</text>
</comment>
<dbReference type="EMBL" id="CM004388">
    <property type="protein sequence ID" value="OAY58121.1"/>
    <property type="molecule type" value="Genomic_DNA"/>
</dbReference>
<dbReference type="Pfam" id="PF03141">
    <property type="entry name" value="Methyltransf_29"/>
    <property type="match status" value="1"/>
</dbReference>
<keyword evidence="9 11" id="KW-0325">Glycoprotein</keyword>
<proteinExistence type="inferred from homology"/>
<sequence length="691" mass="78610">MSRPLHRGISGMRISGNNHDLWDSQMKDKTEKEDLDRNRSSDHSYLSLQFPLKVLLADNNSPSKYGSRENGFASDPFSIGTPRSRHKLTLLLLKLSLVVILVLALTGSLWWTISISASSRGQILHNYRRLQEQLVSDLWDIGELSLGSSRFKEVEFCSQESENYVPCFNVSENLALGFSNGDENDRHCGQGSRQSCLLLPPVNYRIPLRWPTGRDVIWVSNVKITAQEVLSSGSLTKRMMMLDEEQISFRSSSMFDGVEDYSHQIAEMIGLRNESNLIQAGVRTILDIGCGYGSFGAHLFPKQLLTMCIANYEASGSQVQLTLERGLPAMINSFSSKQLPYPSLSFDMLHCARCGIDWDQKDGSFLIEVDRVLRPGGYFVWTSPLINARNKENLKRWNFVRDFAENICWEMLSQQDETVVWKKTTKRNCYSSRKPGSGPSICSRGHDIETPYYRPLQACIAGTQSRRWIPIEERRTWPSRSQLSKSELAIYGLHLEELAEDSANWKTAVHNYWSLLSPLIFSDHPKRPGDEDPSPPYNMLRNVLDMNAHFGGFNSALLEAGKSVWVMNVVPTTGPNYLPLILDRGFVGVLHDWCEPFPTYPRTYDLVHAAGLLSLDSGKQRRCTMLDIFMEVDRVVRPEGWVIIHDTVPLIELARTLATRLKWDARVVEIESNNDERLLICQKPFFKRQTS</sequence>
<dbReference type="OrthoDB" id="2013972at2759"/>
<dbReference type="CDD" id="cd02440">
    <property type="entry name" value="AdoMet_MTases"/>
    <property type="match status" value="1"/>
</dbReference>
<dbReference type="Gramene" id="Manes.02G151700.1.v8.1">
    <property type="protein sequence ID" value="Manes.02G151700.1.v8.1.CDS"/>
    <property type="gene ID" value="Manes.02G151700.v8.1"/>
</dbReference>
<dbReference type="Proteomes" id="UP000091857">
    <property type="component" value="Chromosome 2"/>
</dbReference>
<evidence type="ECO:0000256" key="9">
    <source>
        <dbReference type="ARBA" id="ARBA00023180"/>
    </source>
</evidence>
<evidence type="ECO:0000256" key="2">
    <source>
        <dbReference type="ARBA" id="ARBA00008361"/>
    </source>
</evidence>
<evidence type="ECO:0000256" key="11">
    <source>
        <dbReference type="RuleBase" id="RU366043"/>
    </source>
</evidence>
<dbReference type="InterPro" id="IPR004159">
    <property type="entry name" value="Put_SAM_MeTrfase"/>
</dbReference>
<dbReference type="PANTHER" id="PTHR10108">
    <property type="entry name" value="SAM-DEPENDENT METHYLTRANSFERASE"/>
    <property type="match status" value="1"/>
</dbReference>
<gene>
    <name evidence="13" type="ORF">MANES_02G151700v8</name>
</gene>
<evidence type="ECO:0000256" key="8">
    <source>
        <dbReference type="ARBA" id="ARBA00023136"/>
    </source>
</evidence>
<comment type="subcellular location">
    <subcellularLocation>
        <location evidence="10">Endomembrane system</location>
        <topology evidence="10">Single-pass membrane protein</topology>
    </subcellularLocation>
    <subcellularLocation>
        <location evidence="1 11">Membrane</location>
        <topology evidence="1 11">Single-pass type II membrane protein</topology>
    </subcellularLocation>
</comment>
<dbReference type="EC" id="2.1.1.-" evidence="11"/>
<feature type="region of interest" description="Disordered" evidence="12">
    <location>
        <begin position="1"/>
        <end position="23"/>
    </location>
</feature>